<evidence type="ECO:0000313" key="9">
    <source>
        <dbReference type="Proteomes" id="UP000027075"/>
    </source>
</evidence>
<gene>
    <name evidence="3" type="ordered locus">HFX_2453</name>
    <name evidence="4" type="ORF">BM92_13060</name>
    <name evidence="5" type="ORF">C439_14069</name>
    <name evidence="6" type="ORF">E6P09_14520</name>
</gene>
<reference evidence="3" key="5">
    <citation type="submission" date="2014-05" db="EMBL/GenBank/DDBJ databases">
        <authorList>
            <person name="Wang L."/>
            <person name="Yang H."/>
            <person name="Xiang H."/>
        </authorList>
    </citation>
    <scope>NUCLEOTIDE SEQUENCE</scope>
    <source>
        <strain evidence="3">CGMCC 1.2087</strain>
    </source>
</reference>
<dbReference type="EMBL" id="CP001868">
    <property type="protein sequence ID" value="AFK20138.1"/>
    <property type="molecule type" value="Genomic_DNA"/>
</dbReference>
<dbReference type="SUPFAM" id="SSF51430">
    <property type="entry name" value="NAD(P)-linked oxidoreductase"/>
    <property type="match status" value="1"/>
</dbReference>
<sequence>MSLEMVPLGRTGTKVSEIAFGTWRFGRQNDAGVVEVGGDRAHELLDAYAASGGNFIDTADMYGDGASETFIGDWLSDRDREDFVIASKIFWPTREDANGCGLNRKHLRRQIDLILDRLGTDYVDLLYIHRWDDETPVEEFMRTLDGFVRDGKVNYLGTSTLEPNAWKVVKANELADKRGYEPFRLAQPRYNAVNREVEGNYLDMCADYDIGLIPWSPLAGGFLTGKYTRGERPPADSRAANDQRFADSYLTPANFDALEVIETVATEVDASPAQVSLAWLMHHPQVTAPIIGARTVDQLKEDIVAANIDLTADQFERISAAKQHLSA</sequence>
<dbReference type="PANTHER" id="PTHR43364:SF4">
    <property type="entry name" value="NAD(P)-LINKED OXIDOREDUCTASE SUPERFAMILY PROTEIN"/>
    <property type="match status" value="1"/>
</dbReference>
<dbReference type="GeneID" id="40157655"/>
<evidence type="ECO:0000256" key="1">
    <source>
        <dbReference type="ARBA" id="ARBA00023002"/>
    </source>
</evidence>
<evidence type="ECO:0000313" key="4">
    <source>
        <dbReference type="EMBL" id="AHZ23512.1"/>
    </source>
</evidence>
<dbReference type="PATRIC" id="fig|523841.21.peg.2841"/>
<dbReference type="EMBL" id="AOLO01000011">
    <property type="protein sequence ID" value="ELZ99686.1"/>
    <property type="molecule type" value="Genomic_DNA"/>
</dbReference>
<reference evidence="5 8" key="3">
    <citation type="journal article" date="2014" name="PLoS Genet.">
        <title>Phylogenetically driven sequencing of extremely halophilic archaea reveals strategies for static and dynamic osmo-response.</title>
        <authorList>
            <person name="Becker E.A."/>
            <person name="Seitzer P.M."/>
            <person name="Tritt A."/>
            <person name="Larsen D."/>
            <person name="Krusor M."/>
            <person name="Yao A.I."/>
            <person name="Wu D."/>
            <person name="Madern D."/>
            <person name="Eisen J.A."/>
            <person name="Darling A.E."/>
            <person name="Facciotti M.T."/>
        </authorList>
    </citation>
    <scope>NUCLEOTIDE SEQUENCE [LARGE SCALE GENOMIC DNA]</scope>
    <source>
        <strain evidence="5">ATCC 33500</strain>
        <strain evidence="8">ATCC 33500 / DSM 1411 / JCM 8866 / NBRC 14739 / NCIMB 2177 / R-4</strain>
    </source>
</reference>
<dbReference type="InterPro" id="IPR050523">
    <property type="entry name" value="AKR_Detox_Biosynth"/>
</dbReference>
<reference evidence="3 7" key="2">
    <citation type="journal article" date="2012" name="J. Bacteriol.">
        <title>Complete genome sequence of the metabolically versatile halophilic archaeon Haloferax mediterranei, a poly(3-hydroxybutyrate-co-3-hydroxyvalerate) producer.</title>
        <authorList>
            <person name="Han J."/>
            <person name="Zhang F."/>
            <person name="Hou J."/>
            <person name="Liu X."/>
            <person name="Li M."/>
            <person name="Liu H."/>
            <person name="Cai L."/>
            <person name="Zhang B."/>
            <person name="Chen Y."/>
            <person name="Zhou J."/>
            <person name="Hu S."/>
            <person name="Xiang H."/>
        </authorList>
    </citation>
    <scope>NUCLEOTIDE SEQUENCE [LARGE SCALE GENOMIC DNA]</scope>
    <source>
        <strain evidence="7">ATCC 33500 / DSM 1411 / JCM 8866 / NBRC 14739 / NCIMB 2177 / R-4</strain>
        <strain evidence="3">CGMCC 1.2087</strain>
    </source>
</reference>
<reference evidence="4 9" key="4">
    <citation type="submission" date="2014-04" db="EMBL/GenBank/DDBJ databases">
        <title>Transcriptional profiles of Haloferax mediterranei on the basis of nitrogen availability.</title>
        <authorList>
            <person name="Bautista V."/>
        </authorList>
    </citation>
    <scope>NUCLEOTIDE SEQUENCE [LARGE SCALE GENOMIC DNA]</scope>
    <source>
        <strain evidence="4">ATCC 33500</strain>
        <strain evidence="9">ATCC 33500 / DSM 1411 / JCM 8866 / NBRC 14739 / NCIMB 2177 / R-4</strain>
    </source>
</reference>
<dbReference type="Proteomes" id="UP000027075">
    <property type="component" value="Chromosome"/>
</dbReference>
<dbReference type="RefSeq" id="WP_004059893.1">
    <property type="nucleotide sequence ID" value="NC_017941.2"/>
</dbReference>
<name>I3R7C8_HALMT</name>
<dbReference type="Proteomes" id="UP000011603">
    <property type="component" value="Unassembled WGS sequence"/>
</dbReference>
<keyword evidence="8" id="KW-1185">Reference proteome</keyword>
<dbReference type="GO" id="GO:0005829">
    <property type="term" value="C:cytosol"/>
    <property type="evidence" value="ECO:0007669"/>
    <property type="project" value="UniProtKB-ARBA"/>
</dbReference>
<dbReference type="AlphaFoldDB" id="I3R7C8"/>
<dbReference type="FunFam" id="3.20.20.100:FF:000004">
    <property type="entry name" value="Oxidoreductase, aldo/keto reductase"/>
    <property type="match status" value="1"/>
</dbReference>
<dbReference type="Pfam" id="PF00248">
    <property type="entry name" value="Aldo_ket_red"/>
    <property type="match status" value="1"/>
</dbReference>
<dbReference type="OrthoDB" id="7236at2157"/>
<evidence type="ECO:0000313" key="7">
    <source>
        <dbReference type="Proteomes" id="UP000006469"/>
    </source>
</evidence>
<feature type="domain" description="NADP-dependent oxidoreductase" evidence="2">
    <location>
        <begin position="17"/>
        <end position="321"/>
    </location>
</feature>
<dbReference type="HOGENOM" id="CLU_023205_2_0_2"/>
<evidence type="ECO:0000259" key="2">
    <source>
        <dbReference type="Pfam" id="PF00248"/>
    </source>
</evidence>
<dbReference type="Gene3D" id="3.20.20.100">
    <property type="entry name" value="NADP-dependent oxidoreductase domain"/>
    <property type="match status" value="1"/>
</dbReference>
<reference evidence="3" key="1">
    <citation type="journal article" date="2012" name="Appl. Environ. Microbiol.">
        <title>Identification of the haloarchaeal phasin (PhaP) that functions in polyhydroxyalkanoate accumulation and granule formation in Haloferax mediterranei.</title>
        <authorList>
            <person name="Cai S."/>
            <person name="Cai L."/>
            <person name="Liu H."/>
            <person name="Liu X."/>
            <person name="Han J."/>
            <person name="Zhou J."/>
            <person name="Xiang H."/>
        </authorList>
    </citation>
    <scope>NUCLEOTIDE SEQUENCE</scope>
    <source>
        <strain evidence="3">CGMCC 1.2087</strain>
    </source>
</reference>
<evidence type="ECO:0000313" key="8">
    <source>
        <dbReference type="Proteomes" id="UP000011603"/>
    </source>
</evidence>
<keyword evidence="1" id="KW-0560">Oxidoreductase</keyword>
<dbReference type="STRING" id="523841.HFX_2453"/>
<dbReference type="EMBL" id="CP007551">
    <property type="protein sequence ID" value="AHZ23512.1"/>
    <property type="molecule type" value="Genomic_DNA"/>
</dbReference>
<accession>I3R7C8</accession>
<dbReference type="Proteomes" id="UP000006469">
    <property type="component" value="Chromosome"/>
</dbReference>
<dbReference type="PaxDb" id="523841-HFX_2453"/>
<dbReference type="InterPro" id="IPR023210">
    <property type="entry name" value="NADP_OxRdtase_dom"/>
</dbReference>
<organism evidence="3 7">
    <name type="scientific">Haloferax mediterranei (strain ATCC 33500 / DSM 1411 / JCM 8866 / NBRC 14739 / NCIMB 2177 / R-4)</name>
    <name type="common">Halobacterium mediterranei</name>
    <dbReference type="NCBI Taxonomy" id="523841"/>
    <lineage>
        <taxon>Archaea</taxon>
        <taxon>Methanobacteriati</taxon>
        <taxon>Methanobacteriota</taxon>
        <taxon>Stenosarchaea group</taxon>
        <taxon>Halobacteria</taxon>
        <taxon>Halobacteriales</taxon>
        <taxon>Haloferacaceae</taxon>
        <taxon>Haloferax</taxon>
    </lineage>
</organism>
<dbReference type="Proteomes" id="UP000299011">
    <property type="component" value="Chromosome"/>
</dbReference>
<dbReference type="PANTHER" id="PTHR43364">
    <property type="entry name" value="NADH-SPECIFIC METHYLGLYOXAL REDUCTASE-RELATED"/>
    <property type="match status" value="1"/>
</dbReference>
<dbReference type="CDD" id="cd19081">
    <property type="entry name" value="AKR_AKR9C1"/>
    <property type="match status" value="1"/>
</dbReference>
<dbReference type="eggNOG" id="arCOG01617">
    <property type="taxonomic scope" value="Archaea"/>
</dbReference>
<evidence type="ECO:0000313" key="10">
    <source>
        <dbReference type="Proteomes" id="UP000299011"/>
    </source>
</evidence>
<evidence type="ECO:0000313" key="6">
    <source>
        <dbReference type="EMBL" id="QCQ76424.1"/>
    </source>
</evidence>
<dbReference type="KEGG" id="hme:HFX_2453"/>
<protein>
    <submittedName>
        <fullName evidence="6">Aldo/keto reductase</fullName>
    </submittedName>
    <submittedName>
        <fullName evidence="4">Aryl-alcohol dehydrogenase</fullName>
    </submittedName>
    <submittedName>
        <fullName evidence="3 5">Oxidoreductase (Aldo-keto reductase family protein)</fullName>
    </submittedName>
</protein>
<dbReference type="EMBL" id="CP039139">
    <property type="protein sequence ID" value="QCQ76424.1"/>
    <property type="molecule type" value="Genomic_DNA"/>
</dbReference>
<dbReference type="InterPro" id="IPR036812">
    <property type="entry name" value="NAD(P)_OxRdtase_dom_sf"/>
</dbReference>
<reference evidence="6 10" key="6">
    <citation type="submission" date="2019-04" db="EMBL/GenBank/DDBJ databases">
        <title>Methylomes of two halophilic Archaea, Haloarcula marismortui and Haloferax mediterranei.</title>
        <authorList>
            <person name="DasSarma S."/>
            <person name="DasSarma P."/>
            <person name="DasSarma S."/>
            <person name="Fomenkov A."/>
            <person name="Vincze T."/>
            <person name="Anton B.P."/>
            <person name="Roberts R.J."/>
        </authorList>
    </citation>
    <scope>NUCLEOTIDE SEQUENCE [LARGE SCALE GENOMIC DNA]</scope>
    <source>
        <strain evidence="6">ATCC 33500</strain>
        <strain evidence="10">ATCC 33500 / DSM 1411 / JCM 8866 / NBRC 14739 / NCIMB 2177 / R-4</strain>
    </source>
</reference>
<dbReference type="GO" id="GO:0016491">
    <property type="term" value="F:oxidoreductase activity"/>
    <property type="evidence" value="ECO:0007669"/>
    <property type="project" value="UniProtKB-KW"/>
</dbReference>
<proteinExistence type="predicted"/>
<evidence type="ECO:0000313" key="3">
    <source>
        <dbReference type="EMBL" id="AFK20138.1"/>
    </source>
</evidence>
<evidence type="ECO:0000313" key="5">
    <source>
        <dbReference type="EMBL" id="ELZ99686.1"/>
    </source>
</evidence>